<gene>
    <name evidence="1" type="ORF">H9L42_11355</name>
</gene>
<evidence type="ECO:0000313" key="2">
    <source>
        <dbReference type="Proteomes" id="UP000602647"/>
    </source>
</evidence>
<accession>A0A923NM17</accession>
<sequence length="103" mass="11907">MNGDEFDEKEISYRYSIKCIGIMYNEPIFVDRDKAYKQLLVTCKEGIEAIQEKGDLPEISKHNLGTYSSASMDVTDEIYDQETVHQAAFVGIFYDFYCHGDDR</sequence>
<organism evidence="1 2">
    <name type="scientific">Zhenpiania hominis</name>
    <dbReference type="NCBI Taxonomy" id="2763644"/>
    <lineage>
        <taxon>Bacteria</taxon>
        <taxon>Bacillati</taxon>
        <taxon>Bacillota</taxon>
        <taxon>Clostridia</taxon>
        <taxon>Peptostreptococcales</taxon>
        <taxon>Anaerovoracaceae</taxon>
        <taxon>Zhenpiania</taxon>
    </lineage>
</organism>
<proteinExistence type="predicted"/>
<dbReference type="RefSeq" id="WP_187303515.1">
    <property type="nucleotide sequence ID" value="NZ_JACRYT010000013.1"/>
</dbReference>
<keyword evidence="2" id="KW-1185">Reference proteome</keyword>
<dbReference type="AlphaFoldDB" id="A0A923NM17"/>
<name>A0A923NM17_9FIRM</name>
<dbReference type="Proteomes" id="UP000602647">
    <property type="component" value="Unassembled WGS sequence"/>
</dbReference>
<dbReference type="EMBL" id="JACRYT010000013">
    <property type="protein sequence ID" value="MBC6680415.1"/>
    <property type="molecule type" value="Genomic_DNA"/>
</dbReference>
<evidence type="ECO:0000313" key="1">
    <source>
        <dbReference type="EMBL" id="MBC6680415.1"/>
    </source>
</evidence>
<protein>
    <submittedName>
        <fullName evidence="1">Uncharacterized protein</fullName>
    </submittedName>
</protein>
<comment type="caution">
    <text evidence="1">The sequence shown here is derived from an EMBL/GenBank/DDBJ whole genome shotgun (WGS) entry which is preliminary data.</text>
</comment>
<reference evidence="1" key="1">
    <citation type="submission" date="2020-08" db="EMBL/GenBank/DDBJ databases">
        <title>Genome public.</title>
        <authorList>
            <person name="Liu C."/>
            <person name="Sun Q."/>
        </authorList>
    </citation>
    <scope>NUCLEOTIDE SEQUENCE</scope>
    <source>
        <strain evidence="1">BX12</strain>
    </source>
</reference>